<dbReference type="GeneID" id="34524496"/>
<protein>
    <recommendedName>
        <fullName evidence="3">HAD superfamily hydrolase</fullName>
    </recommendedName>
</protein>
<dbReference type="KEGG" id="kng:KNAG_0B04090"/>
<organism evidence="1 2">
    <name type="scientific">Huiozyma naganishii (strain ATCC MYA-139 / BCRC 22969 / CBS 8797 / KCTC 17520 / NBRC 10181 / NCYC 3082 / Yp74L-3)</name>
    <name type="common">Yeast</name>
    <name type="synonym">Kazachstania naganishii</name>
    <dbReference type="NCBI Taxonomy" id="1071383"/>
    <lineage>
        <taxon>Eukaryota</taxon>
        <taxon>Fungi</taxon>
        <taxon>Dikarya</taxon>
        <taxon>Ascomycota</taxon>
        <taxon>Saccharomycotina</taxon>
        <taxon>Saccharomycetes</taxon>
        <taxon>Saccharomycetales</taxon>
        <taxon>Saccharomycetaceae</taxon>
        <taxon>Huiozyma</taxon>
    </lineage>
</organism>
<dbReference type="GO" id="GO:0033883">
    <property type="term" value="F:pyridoxal phosphatase activity"/>
    <property type="evidence" value="ECO:0007669"/>
    <property type="project" value="EnsemblFungi"/>
</dbReference>
<dbReference type="EMBL" id="HE978315">
    <property type="protein sequence ID" value="CCK68846.1"/>
    <property type="molecule type" value="Genomic_DNA"/>
</dbReference>
<dbReference type="OrthoDB" id="426235at2759"/>
<dbReference type="InterPro" id="IPR036412">
    <property type="entry name" value="HAD-like_sf"/>
</dbReference>
<sequence>MTRTSDARGAIRAVTFDMDGTLCLPQPWMFPAMRDAIGCTDTKIDILTFIDALPTVQEKRKAEKAIHDVEVKAMHEMVPQSGLTELLQYLTENGVYKSICTRNIQTPVDSFIRRFVPAELSQFDLIVTRDLDPQRPNPDPLHHIASQLGVDTAEMMMVGDSFDDMRSGRSAGCVTVLLKNKINEHLLTEHADLVDVTVDTLAEIVPLLQHSAAESPAPV</sequence>
<dbReference type="Pfam" id="PF13419">
    <property type="entry name" value="HAD_2"/>
    <property type="match status" value="1"/>
</dbReference>
<evidence type="ECO:0000313" key="2">
    <source>
        <dbReference type="Proteomes" id="UP000006310"/>
    </source>
</evidence>
<dbReference type="Gene3D" id="1.10.260.80">
    <property type="match status" value="1"/>
</dbReference>
<dbReference type="Proteomes" id="UP000006310">
    <property type="component" value="Chromosome 2"/>
</dbReference>
<dbReference type="PANTHER" id="PTHR43885:SF1">
    <property type="entry name" value="SUPERFAMILY HYDROLASE, PUTATIVE (AFU_ORTHOLOGUE AFUA_4G13290)-RELATED"/>
    <property type="match status" value="1"/>
</dbReference>
<dbReference type="SUPFAM" id="SSF56784">
    <property type="entry name" value="HAD-like"/>
    <property type="match status" value="1"/>
</dbReference>
<dbReference type="InterPro" id="IPR041492">
    <property type="entry name" value="HAD_2"/>
</dbReference>
<dbReference type="PANTHER" id="PTHR43885">
    <property type="entry name" value="HALOACID DEHALOGENASE-LIKE HYDROLASE"/>
    <property type="match status" value="1"/>
</dbReference>
<keyword evidence="2" id="KW-1185">Reference proteome</keyword>
<dbReference type="RefSeq" id="XP_022463092.1">
    <property type="nucleotide sequence ID" value="XM_022606392.1"/>
</dbReference>
<proteinExistence type="predicted"/>
<dbReference type="InterPro" id="IPR006439">
    <property type="entry name" value="HAD-SF_hydro_IA"/>
</dbReference>
<dbReference type="NCBIfam" id="TIGR01509">
    <property type="entry name" value="HAD-SF-IA-v3"/>
    <property type="match status" value="1"/>
</dbReference>
<name>J7S4W5_HUIN7</name>
<reference evidence="1 2" key="1">
    <citation type="journal article" date="2011" name="Proc. Natl. Acad. Sci. U.S.A.">
        <title>Evolutionary erosion of yeast sex chromosomes by mating-type switching accidents.</title>
        <authorList>
            <person name="Gordon J.L."/>
            <person name="Armisen D."/>
            <person name="Proux-Wera E."/>
            <person name="Oheigeartaigh S.S."/>
            <person name="Byrne K.P."/>
            <person name="Wolfe K.H."/>
        </authorList>
    </citation>
    <scope>NUCLEOTIDE SEQUENCE [LARGE SCALE GENOMIC DNA]</scope>
    <source>
        <strain evidence="2">ATCC MYA-139 / BCRC 22969 / CBS 8797 / CCRC 22969 / KCTC 17520 / NBRC 10181 / NCYC 3082</strain>
    </source>
</reference>
<accession>J7S4W5</accession>
<dbReference type="SFLD" id="SFLDS00003">
    <property type="entry name" value="Haloacid_Dehalogenase"/>
    <property type="match status" value="1"/>
</dbReference>
<evidence type="ECO:0008006" key="3">
    <source>
        <dbReference type="Google" id="ProtNLM"/>
    </source>
</evidence>
<dbReference type="NCBIfam" id="TIGR01549">
    <property type="entry name" value="HAD-SF-IA-v1"/>
    <property type="match status" value="1"/>
</dbReference>
<dbReference type="AlphaFoldDB" id="J7S4W5"/>
<dbReference type="STRING" id="1071383.J7S4W5"/>
<dbReference type="Gene3D" id="3.40.50.1000">
    <property type="entry name" value="HAD superfamily/HAD-like"/>
    <property type="match status" value="1"/>
</dbReference>
<dbReference type="SFLD" id="SFLDG01129">
    <property type="entry name" value="C1.5:_HAD__Beta-PGM__Phosphata"/>
    <property type="match status" value="1"/>
</dbReference>
<dbReference type="InterPro" id="IPR023214">
    <property type="entry name" value="HAD_sf"/>
</dbReference>
<evidence type="ECO:0000313" key="1">
    <source>
        <dbReference type="EMBL" id="CCK68846.1"/>
    </source>
</evidence>
<dbReference type="eggNOG" id="ENOG502QR7R">
    <property type="taxonomic scope" value="Eukaryota"/>
</dbReference>
<dbReference type="HOGENOM" id="CLU_045011_11_1_1"/>
<dbReference type="OMA" id="QTYMFKE"/>
<gene>
    <name evidence="1" type="primary">KNAG0B04090</name>
    <name evidence="1" type="ordered locus">KNAG_0B04090</name>
</gene>
<reference evidence="2" key="2">
    <citation type="submission" date="2012-08" db="EMBL/GenBank/DDBJ databases">
        <title>Genome sequence of Kazachstania naganishii.</title>
        <authorList>
            <person name="Gordon J.L."/>
            <person name="Armisen D."/>
            <person name="Proux-Wera E."/>
            <person name="OhEigeartaigh S.S."/>
            <person name="Byrne K.P."/>
            <person name="Wolfe K.H."/>
        </authorList>
    </citation>
    <scope>NUCLEOTIDE SEQUENCE [LARGE SCALE GENOMIC DNA]</scope>
    <source>
        <strain evidence="2">ATCC MYA-139 / BCRC 22969 / CBS 8797 / CCRC 22969 / KCTC 17520 / NBRC 10181 / NCYC 3082</strain>
    </source>
</reference>